<feature type="domain" description="RING-type" evidence="5">
    <location>
        <begin position="22"/>
        <end position="65"/>
    </location>
</feature>
<keyword evidence="3" id="KW-0862">Zinc</keyword>
<protein>
    <submittedName>
        <fullName evidence="7">Tripartite motif-containing protein 3</fullName>
    </submittedName>
</protein>
<evidence type="ECO:0000259" key="5">
    <source>
        <dbReference type="PROSITE" id="PS50089"/>
    </source>
</evidence>
<dbReference type="GO" id="GO:0008270">
    <property type="term" value="F:zinc ion binding"/>
    <property type="evidence" value="ECO:0007669"/>
    <property type="project" value="UniProtKB-KW"/>
</dbReference>
<dbReference type="Pfam" id="PF00097">
    <property type="entry name" value="zf-C3HC4"/>
    <property type="match status" value="1"/>
</dbReference>
<dbReference type="InterPro" id="IPR047153">
    <property type="entry name" value="TRIM45/56/19-like"/>
</dbReference>
<dbReference type="Gene3D" id="3.30.40.10">
    <property type="entry name" value="Zinc/RING finger domain, C3HC4 (zinc finger)"/>
    <property type="match status" value="1"/>
</dbReference>
<dbReference type="SMART" id="SM00184">
    <property type="entry name" value="RING"/>
    <property type="match status" value="1"/>
</dbReference>
<dbReference type="InterPro" id="IPR000315">
    <property type="entry name" value="Znf_B-box"/>
</dbReference>
<dbReference type="AlphaFoldDB" id="A0AA35WSR7"/>
<evidence type="ECO:0000256" key="1">
    <source>
        <dbReference type="ARBA" id="ARBA00022723"/>
    </source>
</evidence>
<proteinExistence type="predicted"/>
<evidence type="ECO:0000256" key="2">
    <source>
        <dbReference type="ARBA" id="ARBA00022771"/>
    </source>
</evidence>
<evidence type="ECO:0000256" key="3">
    <source>
        <dbReference type="ARBA" id="ARBA00022833"/>
    </source>
</evidence>
<dbReference type="PROSITE" id="PS50119">
    <property type="entry name" value="ZF_BBOX"/>
    <property type="match status" value="1"/>
</dbReference>
<keyword evidence="8" id="KW-1185">Reference proteome</keyword>
<dbReference type="InterPro" id="IPR001841">
    <property type="entry name" value="Znf_RING"/>
</dbReference>
<dbReference type="SUPFAM" id="SSF57850">
    <property type="entry name" value="RING/U-box"/>
    <property type="match status" value="1"/>
</dbReference>
<sequence length="347" mass="38342">MTTRPSTGAEKALQKIKDQVTCVICLEPYKKPKLLKCLHASCEACLQRLVHWGPEGQSVTCPQCRQDTALPLGVQGLQGAFYVNAMLDIQETLKNTTVSDRCPNHPTKEADLYCNQCDQLMCNHCLVPGHRYHKYDLLAKSFAKLQKVLAHYSKPMEEQIAALEKAVESVGTRCSAVVEQKTAVVAEIRAAMARMRQALEEREMQLVGRADQVADQKLRALTAQRTMFELQLGQLRSSQEFVDVCQRTCSQGEMMSMKDQLVKQMTDLTGSFKPESLVPAEQANMGFAHSLPEPIKSCQRFGIGLLQSSIPEKCQVSGEGIKLAMRGQTVAVTVKALNKGGKPLLCA</sequence>
<name>A0AA35WSR7_GEOBA</name>
<comment type="caution">
    <text evidence="7">The sequence shown here is derived from an EMBL/GenBank/DDBJ whole genome shotgun (WGS) entry which is preliminary data.</text>
</comment>
<evidence type="ECO:0000313" key="7">
    <source>
        <dbReference type="EMBL" id="CAI8025270.1"/>
    </source>
</evidence>
<dbReference type="SUPFAM" id="SSF57845">
    <property type="entry name" value="B-box zinc-binding domain"/>
    <property type="match status" value="1"/>
</dbReference>
<reference evidence="7" key="1">
    <citation type="submission" date="2023-03" db="EMBL/GenBank/DDBJ databases">
        <authorList>
            <person name="Steffen K."/>
            <person name="Cardenas P."/>
        </authorList>
    </citation>
    <scope>NUCLEOTIDE SEQUENCE</scope>
</reference>
<evidence type="ECO:0000259" key="6">
    <source>
        <dbReference type="PROSITE" id="PS50119"/>
    </source>
</evidence>
<organism evidence="7 8">
    <name type="scientific">Geodia barretti</name>
    <name type="common">Barrett's horny sponge</name>
    <dbReference type="NCBI Taxonomy" id="519541"/>
    <lineage>
        <taxon>Eukaryota</taxon>
        <taxon>Metazoa</taxon>
        <taxon>Porifera</taxon>
        <taxon>Demospongiae</taxon>
        <taxon>Heteroscleromorpha</taxon>
        <taxon>Tetractinellida</taxon>
        <taxon>Astrophorina</taxon>
        <taxon>Geodiidae</taxon>
        <taxon>Geodia</taxon>
    </lineage>
</organism>
<dbReference type="PANTHER" id="PTHR25462:SF296">
    <property type="entry name" value="MEIOTIC P26, ISOFORM F"/>
    <property type="match status" value="1"/>
</dbReference>
<keyword evidence="2 4" id="KW-0863">Zinc-finger</keyword>
<dbReference type="Gene3D" id="3.30.160.60">
    <property type="entry name" value="Classic Zinc Finger"/>
    <property type="match status" value="1"/>
</dbReference>
<dbReference type="InterPro" id="IPR013083">
    <property type="entry name" value="Znf_RING/FYVE/PHD"/>
</dbReference>
<dbReference type="InterPro" id="IPR018957">
    <property type="entry name" value="Znf_C3HC4_RING-type"/>
</dbReference>
<gene>
    <name evidence="7" type="ORF">GBAR_LOCUS14618</name>
</gene>
<dbReference type="PROSITE" id="PS50089">
    <property type="entry name" value="ZF_RING_2"/>
    <property type="match status" value="1"/>
</dbReference>
<dbReference type="Pfam" id="PF00643">
    <property type="entry name" value="zf-B_box"/>
    <property type="match status" value="1"/>
</dbReference>
<dbReference type="EMBL" id="CASHTH010002136">
    <property type="protein sequence ID" value="CAI8025270.1"/>
    <property type="molecule type" value="Genomic_DNA"/>
</dbReference>
<dbReference type="PANTHER" id="PTHR25462">
    <property type="entry name" value="BONUS, ISOFORM C-RELATED"/>
    <property type="match status" value="1"/>
</dbReference>
<feature type="domain" description="B box-type" evidence="6">
    <location>
        <begin position="97"/>
        <end position="138"/>
    </location>
</feature>
<evidence type="ECO:0000256" key="4">
    <source>
        <dbReference type="PROSITE-ProRule" id="PRU00024"/>
    </source>
</evidence>
<keyword evidence="1" id="KW-0479">Metal-binding</keyword>
<accession>A0AA35WSR7</accession>
<evidence type="ECO:0000313" key="8">
    <source>
        <dbReference type="Proteomes" id="UP001174909"/>
    </source>
</evidence>
<dbReference type="SMART" id="SM00336">
    <property type="entry name" value="BBOX"/>
    <property type="match status" value="1"/>
</dbReference>
<dbReference type="Proteomes" id="UP001174909">
    <property type="component" value="Unassembled WGS sequence"/>
</dbReference>